<evidence type="ECO:0000313" key="4">
    <source>
        <dbReference type="EMBL" id="GBP86138.1"/>
    </source>
</evidence>
<gene>
    <name evidence="4" type="ORF">EVAR_62300_1</name>
</gene>
<dbReference type="AlphaFoldDB" id="A0A4C1ZEC9"/>
<comment type="similarity">
    <text evidence="1">Belongs to the SAPS family.</text>
</comment>
<dbReference type="EMBL" id="BGZK01001776">
    <property type="protein sequence ID" value="GBP86138.1"/>
    <property type="molecule type" value="Genomic_DNA"/>
</dbReference>
<comment type="caution">
    <text evidence="4">The sequence shown here is derived from an EMBL/GenBank/DDBJ whole genome shotgun (WGS) entry which is preliminary data.</text>
</comment>
<dbReference type="PANTHER" id="PTHR12634">
    <property type="entry name" value="SIT4 YEAST -ASSOCIATING PROTEIN-RELATED"/>
    <property type="match status" value="1"/>
</dbReference>
<evidence type="ECO:0000256" key="3">
    <source>
        <dbReference type="SAM" id="MobiDB-lite"/>
    </source>
</evidence>
<evidence type="ECO:0000256" key="1">
    <source>
        <dbReference type="ARBA" id="ARBA00006180"/>
    </source>
</evidence>
<keyword evidence="2" id="KW-0131">Cell cycle</keyword>
<dbReference type="GO" id="GO:0019903">
    <property type="term" value="F:protein phosphatase binding"/>
    <property type="evidence" value="ECO:0007669"/>
    <property type="project" value="InterPro"/>
</dbReference>
<name>A0A4C1ZEC9_EUMVA</name>
<dbReference type="PANTHER" id="PTHR12634:SF8">
    <property type="entry name" value="FIERY MOUNTAIN, ISOFORM D"/>
    <property type="match status" value="1"/>
</dbReference>
<dbReference type="InterPro" id="IPR007587">
    <property type="entry name" value="SAPS"/>
</dbReference>
<feature type="region of interest" description="Disordered" evidence="3">
    <location>
        <begin position="899"/>
        <end position="930"/>
    </location>
</feature>
<dbReference type="Proteomes" id="UP000299102">
    <property type="component" value="Unassembled WGS sequence"/>
</dbReference>
<dbReference type="GO" id="GO:0019888">
    <property type="term" value="F:protein phosphatase regulator activity"/>
    <property type="evidence" value="ECO:0007669"/>
    <property type="project" value="TreeGrafter"/>
</dbReference>
<feature type="compositionally biased region" description="Gly residues" evidence="3">
    <location>
        <begin position="586"/>
        <end position="595"/>
    </location>
</feature>
<reference evidence="4 5" key="1">
    <citation type="journal article" date="2019" name="Commun. Biol.">
        <title>The bagworm genome reveals a unique fibroin gene that provides high tensile strength.</title>
        <authorList>
            <person name="Kono N."/>
            <person name="Nakamura H."/>
            <person name="Ohtoshi R."/>
            <person name="Tomita M."/>
            <person name="Numata K."/>
            <person name="Arakawa K."/>
        </authorList>
    </citation>
    <scope>NUCLEOTIDE SEQUENCE [LARGE SCALE GENOMIC DNA]</scope>
</reference>
<protein>
    <recommendedName>
        <fullName evidence="6">Serine/threonine-protein phosphatase 6 regulatory subunit 3</fullName>
    </recommendedName>
</protein>
<feature type="compositionally biased region" description="Basic and acidic residues" evidence="3">
    <location>
        <begin position="235"/>
        <end position="248"/>
    </location>
</feature>
<dbReference type="OrthoDB" id="295029at2759"/>
<dbReference type="Pfam" id="PF04499">
    <property type="entry name" value="SAPS"/>
    <property type="match status" value="2"/>
</dbReference>
<sequence length="930" mass="100920">MFWSGNYITVREANSLLKEENVTLTQILEADDILQECKADKAALVQYLTSPEILAELITLITEEPSKELELQMQYQHASMACEVLSSNMSTMSDRLSSNFVQMNRLCDFINKEPPLNSLLASFFSKTVEMLLERSPKQDCYLYHIVCLRAVDFFKARQDFLPNLLRHISTSAIMDTFKHFMRLEQGFDKVILSWLEEHQFLESLIQIACGSYASARTLSTDPDNKVLSPEGETDEANKDAEDELERQRRNERIRTVGAANAANLLCEIILSVCVDDSSTTRSNVAATLAARLKSADGVALVLRGMFTSPTDFRRHALVNGCQILLALLRDDPILGGLQPSGERSAVELVVAPHLPLLHQALLQDPDPAPHAPYEQQNGANCGSGVSGTGAVGAARLQVATLMGQLAVSEVQEVAGTLVTLGTPATLLDMFFQFPGNNFLHAQVHALVKAALANVPHRMLYARHLLLECDLLTRLMDAFEEDEAKRADGGARSGYMGFALLMAARVQRALEADSALAAPLDTCPDLLRKWNDFCNTKLKTALTHHDTPLGGYYPPENVYEFNDVTADGVEPLQDLNGEDIGEVSGTPEGGGRGEGGGAEDGDGLAFDTPQNMEAARRTFLDMIGDRYDNVMTNMWDDYDDSNRERAPVQLEEEDVQHPLAQQVLTDVSPWETPSETSVGACTEGWADFGGDAFGSADPFATTTPAASSADTDYAFWNYKHMGRGSGTGLENASSEELELANNLLNAMSIMTPEDVRSIMDTSAPSVLAQLSERDTDTSEEMIANPELQINVPSSMDSSKTSSTAPDVDAPAIINSLTTDITEPPRDCSTTVTTTIPNNAVSIDTISSDITNVTETTSQAKEKSSIANEQTTSPVISATAALLLDDTTAIPLAETIPTMSLDERVLPESTSTNSSVESDADIAAAESTPAER</sequence>
<evidence type="ECO:0000313" key="5">
    <source>
        <dbReference type="Proteomes" id="UP000299102"/>
    </source>
</evidence>
<feature type="region of interest" description="Disordered" evidence="3">
    <location>
        <begin position="220"/>
        <end position="248"/>
    </location>
</feature>
<feature type="region of interest" description="Disordered" evidence="3">
    <location>
        <begin position="568"/>
        <end position="601"/>
    </location>
</feature>
<dbReference type="GO" id="GO:0005634">
    <property type="term" value="C:nucleus"/>
    <property type="evidence" value="ECO:0007669"/>
    <property type="project" value="TreeGrafter"/>
</dbReference>
<proteinExistence type="inferred from homology"/>
<keyword evidence="5" id="KW-1185">Reference proteome</keyword>
<feature type="compositionally biased region" description="Polar residues" evidence="3">
    <location>
        <begin position="906"/>
        <end position="915"/>
    </location>
</feature>
<evidence type="ECO:0008006" key="6">
    <source>
        <dbReference type="Google" id="ProtNLM"/>
    </source>
</evidence>
<dbReference type="STRING" id="151549.A0A4C1ZEC9"/>
<evidence type="ECO:0000256" key="2">
    <source>
        <dbReference type="ARBA" id="ARBA00023306"/>
    </source>
</evidence>
<organism evidence="4 5">
    <name type="scientific">Eumeta variegata</name>
    <name type="common">Bagworm moth</name>
    <name type="synonym">Eumeta japonica</name>
    <dbReference type="NCBI Taxonomy" id="151549"/>
    <lineage>
        <taxon>Eukaryota</taxon>
        <taxon>Metazoa</taxon>
        <taxon>Ecdysozoa</taxon>
        <taxon>Arthropoda</taxon>
        <taxon>Hexapoda</taxon>
        <taxon>Insecta</taxon>
        <taxon>Pterygota</taxon>
        <taxon>Neoptera</taxon>
        <taxon>Endopterygota</taxon>
        <taxon>Lepidoptera</taxon>
        <taxon>Glossata</taxon>
        <taxon>Ditrysia</taxon>
        <taxon>Tineoidea</taxon>
        <taxon>Psychidae</taxon>
        <taxon>Oiketicinae</taxon>
        <taxon>Eumeta</taxon>
    </lineage>
</organism>
<accession>A0A4C1ZEC9</accession>
<dbReference type="GO" id="GO:0005829">
    <property type="term" value="C:cytosol"/>
    <property type="evidence" value="ECO:0007669"/>
    <property type="project" value="TreeGrafter"/>
</dbReference>